<dbReference type="SUPFAM" id="SSF55874">
    <property type="entry name" value="ATPase domain of HSP90 chaperone/DNA topoisomerase II/histidine kinase"/>
    <property type="match status" value="1"/>
</dbReference>
<dbReference type="InterPro" id="IPR036097">
    <property type="entry name" value="HisK_dim/P_sf"/>
</dbReference>
<dbReference type="Proteomes" id="UP000268553">
    <property type="component" value="Unassembled WGS sequence"/>
</dbReference>
<dbReference type="EC" id="2.7.13.3" evidence="2"/>
<dbReference type="FunFam" id="3.30.565.10:FF:000006">
    <property type="entry name" value="Sensor histidine kinase WalK"/>
    <property type="match status" value="1"/>
</dbReference>
<keyword evidence="7" id="KW-0472">Membrane</keyword>
<keyword evidence="3" id="KW-0597">Phosphoprotein</keyword>
<evidence type="ECO:0000256" key="4">
    <source>
        <dbReference type="ARBA" id="ARBA00022679"/>
    </source>
</evidence>
<reference evidence="9 10" key="1">
    <citation type="submission" date="2018-12" db="EMBL/GenBank/DDBJ databases">
        <authorList>
            <person name="Kim S.-J."/>
            <person name="Jung G.-Y."/>
        </authorList>
    </citation>
    <scope>NUCLEOTIDE SEQUENCE [LARGE SCALE GENOMIC DNA]</scope>
    <source>
        <strain evidence="9 10">03SU3-P</strain>
    </source>
</reference>
<keyword evidence="5" id="KW-0418">Kinase</keyword>
<dbReference type="InterPro" id="IPR050351">
    <property type="entry name" value="BphY/WalK/GraS-like"/>
</dbReference>
<dbReference type="RefSeq" id="WP_125230990.1">
    <property type="nucleotide sequence ID" value="NZ_RWJI01000002.1"/>
</dbReference>
<dbReference type="SMART" id="SM00388">
    <property type="entry name" value="HisKA"/>
    <property type="match status" value="1"/>
</dbReference>
<dbReference type="PROSITE" id="PS50109">
    <property type="entry name" value="HIS_KIN"/>
    <property type="match status" value="1"/>
</dbReference>
<dbReference type="PANTHER" id="PTHR45453:SF1">
    <property type="entry name" value="PHOSPHATE REGULON SENSOR PROTEIN PHOR"/>
    <property type="match status" value="1"/>
</dbReference>
<dbReference type="Pfam" id="PF00512">
    <property type="entry name" value="HisKA"/>
    <property type="match status" value="1"/>
</dbReference>
<protein>
    <recommendedName>
        <fullName evidence="2">histidine kinase</fullName>
        <ecNumber evidence="2">2.7.13.3</ecNumber>
    </recommendedName>
</protein>
<dbReference type="GO" id="GO:0000155">
    <property type="term" value="F:phosphorelay sensor kinase activity"/>
    <property type="evidence" value="ECO:0007669"/>
    <property type="project" value="InterPro"/>
</dbReference>
<evidence type="ECO:0000256" key="1">
    <source>
        <dbReference type="ARBA" id="ARBA00000085"/>
    </source>
</evidence>
<evidence type="ECO:0000256" key="3">
    <source>
        <dbReference type="ARBA" id="ARBA00022553"/>
    </source>
</evidence>
<dbReference type="InterPro" id="IPR005467">
    <property type="entry name" value="His_kinase_dom"/>
</dbReference>
<gene>
    <name evidence="9" type="ORF">D7D48_08430</name>
</gene>
<keyword evidence="10" id="KW-1185">Reference proteome</keyword>
<dbReference type="GO" id="GO:0005886">
    <property type="term" value="C:plasma membrane"/>
    <property type="evidence" value="ECO:0007669"/>
    <property type="project" value="TreeGrafter"/>
</dbReference>
<organism evidence="9 10">
    <name type="scientific">Sphingorhabdus wooponensis</name>
    <dbReference type="NCBI Taxonomy" id="940136"/>
    <lineage>
        <taxon>Bacteria</taxon>
        <taxon>Pseudomonadati</taxon>
        <taxon>Pseudomonadota</taxon>
        <taxon>Alphaproteobacteria</taxon>
        <taxon>Sphingomonadales</taxon>
        <taxon>Sphingomonadaceae</taxon>
        <taxon>Sphingorhabdus</taxon>
    </lineage>
</organism>
<keyword evidence="6" id="KW-0902">Two-component regulatory system</keyword>
<evidence type="ECO:0000256" key="6">
    <source>
        <dbReference type="ARBA" id="ARBA00023012"/>
    </source>
</evidence>
<accession>A0A3R8RB71</accession>
<proteinExistence type="predicted"/>
<evidence type="ECO:0000256" key="5">
    <source>
        <dbReference type="ARBA" id="ARBA00022777"/>
    </source>
</evidence>
<dbReference type="InterPro" id="IPR000014">
    <property type="entry name" value="PAS"/>
</dbReference>
<evidence type="ECO:0000256" key="2">
    <source>
        <dbReference type="ARBA" id="ARBA00012438"/>
    </source>
</evidence>
<comment type="caution">
    <text evidence="9">The sequence shown here is derived from an EMBL/GenBank/DDBJ whole genome shotgun (WGS) entry which is preliminary data.</text>
</comment>
<dbReference type="GO" id="GO:0004721">
    <property type="term" value="F:phosphoprotein phosphatase activity"/>
    <property type="evidence" value="ECO:0007669"/>
    <property type="project" value="TreeGrafter"/>
</dbReference>
<feature type="domain" description="Histidine kinase" evidence="8">
    <location>
        <begin position="190"/>
        <end position="411"/>
    </location>
</feature>
<sequence length="415" mass="44686">MNSWLSPRIIAAFALALVGAIFAGQMAGSAERVLVIFVSMLVALFIAADPHDREDAPQEAVKQTAPDTEVQAISSHPQLQAFIDSSADAILMVENARVTTANQVALRLLGTNIVGQNVRMAFRHAGAIERLSDPDAQHSGHPIRLTGIGHKNQLWDMRIQTMGPSQKIVHLADRSGTQAAEKMRVDFVANASHELLTPLAAIKGFIETLDDPAAGDDKVTRSRFLGIMATETDRMQALVRDLMSLSRIEAEKYDPPQTPVDFSDIVMETVDQLRNSQKDRGADIMIDVTADLPPVIGDAGQLRQVASNILNNALKYGRAGTPVTVVLGRSRSGAMINFSVTDVGDGIAPEHLPRLTERFYRVDSGRSRLVGGTGLGLSLVKHIIDRHRGHLEIRSTVGTGTTVGILLPSAPTGPS</sequence>
<dbReference type="AlphaFoldDB" id="A0A3R8RB71"/>
<keyword evidence="4" id="KW-0808">Transferase</keyword>
<dbReference type="InterPro" id="IPR036890">
    <property type="entry name" value="HATPase_C_sf"/>
</dbReference>
<dbReference type="Gene3D" id="1.10.287.130">
    <property type="match status" value="1"/>
</dbReference>
<dbReference type="Pfam" id="PF13188">
    <property type="entry name" value="PAS_8"/>
    <property type="match status" value="1"/>
</dbReference>
<comment type="catalytic activity">
    <reaction evidence="1">
        <text>ATP + protein L-histidine = ADP + protein N-phospho-L-histidine.</text>
        <dbReference type="EC" id="2.7.13.3"/>
    </reaction>
</comment>
<dbReference type="OrthoDB" id="9797304at2"/>
<dbReference type="InterPro" id="IPR003594">
    <property type="entry name" value="HATPase_dom"/>
</dbReference>
<dbReference type="Pfam" id="PF02518">
    <property type="entry name" value="HATPase_c"/>
    <property type="match status" value="1"/>
</dbReference>
<dbReference type="PRINTS" id="PR00344">
    <property type="entry name" value="BCTRLSENSOR"/>
</dbReference>
<evidence type="ECO:0000259" key="8">
    <source>
        <dbReference type="PROSITE" id="PS50109"/>
    </source>
</evidence>
<dbReference type="FunFam" id="1.10.287.130:FF:000001">
    <property type="entry name" value="Two-component sensor histidine kinase"/>
    <property type="match status" value="1"/>
</dbReference>
<dbReference type="PANTHER" id="PTHR45453">
    <property type="entry name" value="PHOSPHATE REGULON SENSOR PROTEIN PHOR"/>
    <property type="match status" value="1"/>
</dbReference>
<dbReference type="SUPFAM" id="SSF47384">
    <property type="entry name" value="Homodimeric domain of signal transducing histidine kinase"/>
    <property type="match status" value="1"/>
</dbReference>
<dbReference type="Gene3D" id="3.30.565.10">
    <property type="entry name" value="Histidine kinase-like ATPase, C-terminal domain"/>
    <property type="match status" value="1"/>
</dbReference>
<dbReference type="InterPro" id="IPR003661">
    <property type="entry name" value="HisK_dim/P_dom"/>
</dbReference>
<dbReference type="EMBL" id="RWJI01000002">
    <property type="protein sequence ID" value="RRQ51017.1"/>
    <property type="molecule type" value="Genomic_DNA"/>
</dbReference>
<evidence type="ECO:0000256" key="7">
    <source>
        <dbReference type="ARBA" id="ARBA00023136"/>
    </source>
</evidence>
<evidence type="ECO:0000313" key="9">
    <source>
        <dbReference type="EMBL" id="RRQ51017.1"/>
    </source>
</evidence>
<name>A0A3R8RB71_9SPHN</name>
<evidence type="ECO:0000313" key="10">
    <source>
        <dbReference type="Proteomes" id="UP000268553"/>
    </source>
</evidence>
<dbReference type="GO" id="GO:0016036">
    <property type="term" value="P:cellular response to phosphate starvation"/>
    <property type="evidence" value="ECO:0007669"/>
    <property type="project" value="TreeGrafter"/>
</dbReference>
<dbReference type="CDD" id="cd00082">
    <property type="entry name" value="HisKA"/>
    <property type="match status" value="1"/>
</dbReference>
<dbReference type="SMART" id="SM00387">
    <property type="entry name" value="HATPase_c"/>
    <property type="match status" value="1"/>
</dbReference>
<dbReference type="InterPro" id="IPR004358">
    <property type="entry name" value="Sig_transdc_His_kin-like_C"/>
</dbReference>